<sequence>MISTFPVRDQHWRNSAREGLHTWTTSFGYTRAQIPDGELQLQRTPPNSGHTGSGPRLRVPPFLNMLAVWPLGVGLAVLIVIVYWAYKAIDRRYSTSHVHPFPHDGTWNSTRFGASPSTILDGAQKRHLKAKASQETGTEDGDDGNY</sequence>
<feature type="transmembrane region" description="Helical" evidence="2">
    <location>
        <begin position="66"/>
        <end position="86"/>
    </location>
</feature>
<proteinExistence type="predicted"/>
<evidence type="ECO:0000313" key="3">
    <source>
        <dbReference type="EMBL" id="KAF7114553.1"/>
    </source>
</evidence>
<organism evidence="3 5">
    <name type="scientific">Aspergillus hiratsukae</name>
    <dbReference type="NCBI Taxonomy" id="1194566"/>
    <lineage>
        <taxon>Eukaryota</taxon>
        <taxon>Fungi</taxon>
        <taxon>Dikarya</taxon>
        <taxon>Ascomycota</taxon>
        <taxon>Pezizomycotina</taxon>
        <taxon>Eurotiomycetes</taxon>
        <taxon>Eurotiomycetidae</taxon>
        <taxon>Eurotiales</taxon>
        <taxon>Aspergillaceae</taxon>
        <taxon>Aspergillus</taxon>
        <taxon>Aspergillus subgen. Fumigati</taxon>
    </lineage>
</organism>
<dbReference type="Proteomes" id="UP000630445">
    <property type="component" value="Unassembled WGS sequence"/>
</dbReference>
<feature type="region of interest" description="Disordered" evidence="1">
    <location>
        <begin position="125"/>
        <end position="146"/>
    </location>
</feature>
<evidence type="ECO:0000313" key="4">
    <source>
        <dbReference type="EMBL" id="KAF7155671.1"/>
    </source>
</evidence>
<dbReference type="Proteomes" id="UP000662466">
    <property type="component" value="Unassembled WGS sequence"/>
</dbReference>
<evidence type="ECO:0000313" key="5">
    <source>
        <dbReference type="Proteomes" id="UP000630445"/>
    </source>
</evidence>
<reference evidence="3" key="1">
    <citation type="submission" date="2020-06" db="EMBL/GenBank/DDBJ databases">
        <title>Draft genome sequences of strains closely related to Aspergillus parafelis and Aspergillus hiratsukae.</title>
        <authorList>
            <person name="Dos Santos R.A.C."/>
            <person name="Rivero-Menendez O."/>
            <person name="Steenwyk J.L."/>
            <person name="Mead M.E."/>
            <person name="Goldman G.H."/>
            <person name="Alastruey-Izquierdo A."/>
            <person name="Rokas A."/>
        </authorList>
    </citation>
    <scope>NUCLEOTIDE SEQUENCE</scope>
    <source>
        <strain evidence="3">CNM-CM5793</strain>
        <strain evidence="4">CNM-CM6106</strain>
    </source>
</reference>
<name>A0A8H6P0X2_9EURO</name>
<keyword evidence="2" id="KW-1133">Transmembrane helix</keyword>
<keyword evidence="5" id="KW-1185">Reference proteome</keyword>
<keyword evidence="2" id="KW-0812">Transmembrane</keyword>
<evidence type="ECO:0000256" key="1">
    <source>
        <dbReference type="SAM" id="MobiDB-lite"/>
    </source>
</evidence>
<comment type="caution">
    <text evidence="3">The sequence shown here is derived from an EMBL/GenBank/DDBJ whole genome shotgun (WGS) entry which is preliminary data.</text>
</comment>
<protein>
    <submittedName>
        <fullName evidence="3">Uncharacterized protein</fullName>
    </submittedName>
</protein>
<dbReference type="EMBL" id="JACBAD010002123">
    <property type="protein sequence ID" value="KAF7114553.1"/>
    <property type="molecule type" value="Genomic_DNA"/>
</dbReference>
<gene>
    <name evidence="3" type="ORF">CNMCM5793_009198</name>
    <name evidence="4" type="ORF">CNMCM6106_005953</name>
</gene>
<feature type="compositionally biased region" description="Acidic residues" evidence="1">
    <location>
        <begin position="137"/>
        <end position="146"/>
    </location>
</feature>
<evidence type="ECO:0000256" key="2">
    <source>
        <dbReference type="SAM" id="Phobius"/>
    </source>
</evidence>
<keyword evidence="2" id="KW-0472">Membrane</keyword>
<accession>A0A8H6P0X2</accession>
<dbReference type="EMBL" id="JACBAF010002318">
    <property type="protein sequence ID" value="KAF7155671.1"/>
    <property type="molecule type" value="Genomic_DNA"/>
</dbReference>
<dbReference type="AlphaFoldDB" id="A0A8H6P0X2"/>